<feature type="disulfide bond" description="Redox-active" evidence="6">
    <location>
        <begin position="236"/>
        <end position="238"/>
    </location>
</feature>
<comment type="function">
    <text evidence="6">Redox regulated molecular chaperone. Protects both thermally unfolding and oxidatively damaged proteins from irreversible aggregation. Plays an important role in the bacterial defense system toward oxidative stress.</text>
</comment>
<organism evidence="7 8">
    <name type="scientific">Schaedlerella arabinosiphila</name>
    <dbReference type="NCBI Taxonomy" id="2044587"/>
    <lineage>
        <taxon>Bacteria</taxon>
        <taxon>Bacillati</taxon>
        <taxon>Bacillota</taxon>
        <taxon>Clostridia</taxon>
        <taxon>Lachnospirales</taxon>
        <taxon>Lachnospiraceae</taxon>
        <taxon>Schaedlerella</taxon>
    </lineage>
</organism>
<dbReference type="GO" id="GO:0042026">
    <property type="term" value="P:protein refolding"/>
    <property type="evidence" value="ECO:0007669"/>
    <property type="project" value="TreeGrafter"/>
</dbReference>
<comment type="caution">
    <text evidence="7">The sequence shown here is derived from an EMBL/GenBank/DDBJ whole genome shotgun (WGS) entry which is preliminary data.</text>
</comment>
<comment type="subcellular location">
    <subcellularLocation>
        <location evidence="6">Cytoplasm</location>
    </subcellularLocation>
</comment>
<dbReference type="PANTHER" id="PTHR30111:SF1">
    <property type="entry name" value="33 KDA CHAPERONIN"/>
    <property type="match status" value="1"/>
</dbReference>
<evidence type="ECO:0000256" key="3">
    <source>
        <dbReference type="ARBA" id="ARBA00023157"/>
    </source>
</evidence>
<proteinExistence type="inferred from homology"/>
<name>A0A9X5H8R3_9FIRM</name>
<evidence type="ECO:0000313" key="7">
    <source>
        <dbReference type="EMBL" id="NDO70586.1"/>
    </source>
</evidence>
<dbReference type="Gene3D" id="3.90.1280.10">
    <property type="entry name" value="HSP33 redox switch-like"/>
    <property type="match status" value="1"/>
</dbReference>
<dbReference type="CDD" id="cd00498">
    <property type="entry name" value="Hsp33"/>
    <property type="match status" value="1"/>
</dbReference>
<dbReference type="InterPro" id="IPR016154">
    <property type="entry name" value="Heat_shock_Hsp33_C"/>
</dbReference>
<evidence type="ECO:0000256" key="1">
    <source>
        <dbReference type="ARBA" id="ARBA00022490"/>
    </source>
</evidence>
<dbReference type="AlphaFoldDB" id="A0A9X5H8R3"/>
<gene>
    <name evidence="6" type="primary">hslO</name>
    <name evidence="7" type="ORF">FMM80_18825</name>
</gene>
<keyword evidence="2 6" id="KW-0862">Zinc</keyword>
<dbReference type="PIRSF" id="PIRSF005261">
    <property type="entry name" value="Heat_shock_Hsp33"/>
    <property type="match status" value="1"/>
</dbReference>
<dbReference type="PANTHER" id="PTHR30111">
    <property type="entry name" value="33 KDA CHAPERONIN"/>
    <property type="match status" value="1"/>
</dbReference>
<dbReference type="InterPro" id="IPR000397">
    <property type="entry name" value="Heat_shock_Hsp33"/>
</dbReference>
<evidence type="ECO:0000256" key="5">
    <source>
        <dbReference type="ARBA" id="ARBA00023284"/>
    </source>
</evidence>
<keyword evidence="3 6" id="KW-1015">Disulfide bond</keyword>
<sequence>MKDYIVRATAADAQIRAFAAVTTGLTEEARTRHETSPVATAALGRLLTGGVLMGSMMKNPEDVLTLQIKCDGPIGGLTVTADAMGHVKGYVNHPEVMLPPKNGKLDVGGALGQGILNVINDMGLKEPYSGQTILQTGEIAEDLTYYFAASEQVPSSVGLGVLMNRDNTVRCAGGFIIQVMPFVEERVLRQLEENIGAMRSVTDMLDGGHSPEEMLSGVLSGMEVEITDTMPAGFACCCSEGRIEKALISIGKNEIEDMIRDGKPIEVKCHFCNTAYTFSVEKLGQILEKQNAVLG</sequence>
<dbReference type="SUPFAM" id="SSF118352">
    <property type="entry name" value="HSP33 redox switch-like"/>
    <property type="match status" value="1"/>
</dbReference>
<dbReference type="HAMAP" id="MF_00117">
    <property type="entry name" value="HslO"/>
    <property type="match status" value="1"/>
</dbReference>
<keyword evidence="5 6" id="KW-0676">Redox-active center</keyword>
<keyword evidence="1 6" id="KW-0963">Cytoplasm</keyword>
<reference evidence="7 8" key="1">
    <citation type="submission" date="2019-07" db="EMBL/GenBank/DDBJ databases">
        <title>Draft genome sequences of 15 bacterial species constituting the stable defined intestinal microbiota of the GM15 gnotobiotic mouse model.</title>
        <authorList>
            <person name="Elie C."/>
            <person name="Mathieu A."/>
            <person name="Saliou A."/>
            <person name="Darnaud M."/>
            <person name="Leulier F."/>
            <person name="Tamellini A."/>
        </authorList>
    </citation>
    <scope>NUCLEOTIDE SEQUENCE [LARGE SCALE GENOMIC DNA]</scope>
    <source>
        <strain evidence="8">ASF 502</strain>
    </source>
</reference>
<dbReference type="Proteomes" id="UP000474104">
    <property type="component" value="Unassembled WGS sequence"/>
</dbReference>
<comment type="PTM">
    <text evidence="6">Under oxidizing conditions two disulfide bonds are formed involving the reactive cysteines. Under reducing conditions zinc is bound to the reactive cysteines and the protein is inactive.</text>
</comment>
<accession>A0A9X5H8R3</accession>
<feature type="disulfide bond" description="Redox-active" evidence="6">
    <location>
        <begin position="269"/>
        <end position="272"/>
    </location>
</feature>
<evidence type="ECO:0000313" key="8">
    <source>
        <dbReference type="Proteomes" id="UP000474104"/>
    </source>
</evidence>
<keyword evidence="4 6" id="KW-0143">Chaperone</keyword>
<evidence type="ECO:0000256" key="2">
    <source>
        <dbReference type="ARBA" id="ARBA00022833"/>
    </source>
</evidence>
<dbReference type="Pfam" id="PF01430">
    <property type="entry name" value="HSP33"/>
    <property type="match status" value="1"/>
</dbReference>
<dbReference type="GO" id="GO:0051082">
    <property type="term" value="F:unfolded protein binding"/>
    <property type="evidence" value="ECO:0007669"/>
    <property type="project" value="UniProtKB-UniRule"/>
</dbReference>
<protein>
    <recommendedName>
        <fullName evidence="6">33 kDa chaperonin</fullName>
    </recommendedName>
    <alternativeName>
        <fullName evidence="6">Heat shock protein 33 homolog</fullName>
        <shortName evidence="6">HSP33</shortName>
    </alternativeName>
</protein>
<dbReference type="EMBL" id="VIRB01000112">
    <property type="protein sequence ID" value="NDO70586.1"/>
    <property type="molecule type" value="Genomic_DNA"/>
</dbReference>
<dbReference type="SUPFAM" id="SSF64397">
    <property type="entry name" value="Hsp33 domain"/>
    <property type="match status" value="1"/>
</dbReference>
<evidence type="ECO:0000256" key="4">
    <source>
        <dbReference type="ARBA" id="ARBA00023186"/>
    </source>
</evidence>
<dbReference type="RefSeq" id="WP_162205833.1">
    <property type="nucleotide sequence ID" value="NZ_VIRB01000112.1"/>
</dbReference>
<dbReference type="Gene3D" id="3.55.30.10">
    <property type="entry name" value="Hsp33 domain"/>
    <property type="match status" value="1"/>
</dbReference>
<comment type="similarity">
    <text evidence="6">Belongs to the HSP33 family.</text>
</comment>
<dbReference type="GO" id="GO:0044183">
    <property type="term" value="F:protein folding chaperone"/>
    <property type="evidence" value="ECO:0007669"/>
    <property type="project" value="TreeGrafter"/>
</dbReference>
<dbReference type="NCBIfam" id="NF001033">
    <property type="entry name" value="PRK00114.1"/>
    <property type="match status" value="1"/>
</dbReference>
<dbReference type="InterPro" id="IPR016153">
    <property type="entry name" value="Heat_shock_Hsp33_N"/>
</dbReference>
<dbReference type="GO" id="GO:0005737">
    <property type="term" value="C:cytoplasm"/>
    <property type="evidence" value="ECO:0007669"/>
    <property type="project" value="UniProtKB-SubCell"/>
</dbReference>
<evidence type="ECO:0000256" key="6">
    <source>
        <dbReference type="HAMAP-Rule" id="MF_00117"/>
    </source>
</evidence>